<feature type="active site" evidence="5">
    <location>
        <position position="334"/>
    </location>
</feature>
<gene>
    <name evidence="6" type="ORF">COV05_03990</name>
</gene>
<keyword evidence="1 4" id="KW-0489">Methyltransferase</keyword>
<name>A0A2M8LGC4_9BACT</name>
<feature type="binding site" evidence="4">
    <location>
        <position position="243"/>
    </location>
    <ligand>
        <name>S-adenosyl-L-methionine</name>
        <dbReference type="ChEBI" id="CHEBI:59789"/>
    </ligand>
</feature>
<dbReference type="EMBL" id="PFEU01000018">
    <property type="protein sequence ID" value="PJE76501.1"/>
    <property type="molecule type" value="Genomic_DNA"/>
</dbReference>
<dbReference type="SUPFAM" id="SSF53335">
    <property type="entry name" value="S-adenosyl-L-methionine-dependent methyltransferases"/>
    <property type="match status" value="1"/>
</dbReference>
<keyword evidence="3 4" id="KW-0949">S-adenosyl-L-methionine</keyword>
<dbReference type="PROSITE" id="PS51687">
    <property type="entry name" value="SAM_MT_RNA_M5U"/>
    <property type="match status" value="1"/>
</dbReference>
<dbReference type="AlphaFoldDB" id="A0A2M8LGC4"/>
<dbReference type="InterPro" id="IPR010280">
    <property type="entry name" value="U5_MeTrfase_fam"/>
</dbReference>
<dbReference type="Pfam" id="PF05958">
    <property type="entry name" value="tRNA_U5-meth_tr"/>
    <property type="match status" value="1"/>
</dbReference>
<evidence type="ECO:0000256" key="5">
    <source>
        <dbReference type="PROSITE-ProRule" id="PRU10015"/>
    </source>
</evidence>
<evidence type="ECO:0000256" key="1">
    <source>
        <dbReference type="ARBA" id="ARBA00022603"/>
    </source>
</evidence>
<feature type="binding site" evidence="4">
    <location>
        <position position="264"/>
    </location>
    <ligand>
        <name>S-adenosyl-L-methionine</name>
        <dbReference type="ChEBI" id="CHEBI:59789"/>
    </ligand>
</feature>
<evidence type="ECO:0000256" key="2">
    <source>
        <dbReference type="ARBA" id="ARBA00022679"/>
    </source>
</evidence>
<comment type="caution">
    <text evidence="6">The sequence shown here is derived from an EMBL/GenBank/DDBJ whole genome shotgun (WGS) entry which is preliminary data.</text>
</comment>
<dbReference type="NCBIfam" id="TIGR00479">
    <property type="entry name" value="rumA"/>
    <property type="match status" value="1"/>
</dbReference>
<dbReference type="GO" id="GO:0009451">
    <property type="term" value="P:RNA modification"/>
    <property type="evidence" value="ECO:0007669"/>
    <property type="project" value="UniProtKB-ARBA"/>
</dbReference>
<keyword evidence="2 4" id="KW-0808">Transferase</keyword>
<dbReference type="Proteomes" id="UP000231436">
    <property type="component" value="Unassembled WGS sequence"/>
</dbReference>
<dbReference type="PANTHER" id="PTHR11061:SF30">
    <property type="entry name" value="TRNA (URACIL(54)-C(5))-METHYLTRANSFERASE"/>
    <property type="match status" value="1"/>
</dbReference>
<accession>A0A2M8LGC4</accession>
<organism evidence="6 7">
    <name type="scientific">Candidatus Uhrbacteria bacterium CG10_big_fil_rev_8_21_14_0_10_48_16</name>
    <dbReference type="NCBI Taxonomy" id="1975038"/>
    <lineage>
        <taxon>Bacteria</taxon>
        <taxon>Candidatus Uhriibacteriota</taxon>
    </lineage>
</organism>
<evidence type="ECO:0000313" key="7">
    <source>
        <dbReference type="Proteomes" id="UP000231436"/>
    </source>
</evidence>
<proteinExistence type="inferred from homology"/>
<sequence length="376" mass="42237">MSMLCPHKEVCGSCSWSHIPYQKQLNQKLSDINGSFALKDLDLTCQTILPSPVTEHYRNRMDFVIDFEGRVGMREKGKWWKVIDGHTCFLADASIERLFTHVRSWTKTAGLSFYDRKAHTGLLRYAVIRATRSGETLINIVTSTPATEEETLFVRTALQSLATVTGATTLIWSQNTTITDVSYGDILETISGPGYIQEIIRGSTFRISPNAFFQTNSHGAELLLDTVDEFCGDLKGKTLLDLYCGSGFFSIALAGQAQKTIGIEMVEEAIADARINATLNQVDVAFHDAKTEDFDWKQFRADVVILDPPRSGMHDKALADILATPPKEIVYVSCNFKNFAREMVQLQRIYHVDNMRAIDMFPHTPHVELVSKLTRK</sequence>
<dbReference type="GO" id="GO:0008757">
    <property type="term" value="F:S-adenosylmethionine-dependent methyltransferase activity"/>
    <property type="evidence" value="ECO:0007669"/>
    <property type="project" value="UniProtKB-ARBA"/>
</dbReference>
<evidence type="ECO:0000256" key="4">
    <source>
        <dbReference type="PROSITE-ProRule" id="PRU01024"/>
    </source>
</evidence>
<dbReference type="PROSITE" id="PS01231">
    <property type="entry name" value="TRMA_2"/>
    <property type="match status" value="1"/>
</dbReference>
<dbReference type="Gene3D" id="3.40.50.150">
    <property type="entry name" value="Vaccinia Virus protein VP39"/>
    <property type="match status" value="1"/>
</dbReference>
<reference evidence="7" key="1">
    <citation type="submission" date="2017-09" db="EMBL/GenBank/DDBJ databases">
        <title>Depth-based differentiation of microbial function through sediment-hosted aquifers and enrichment of novel symbionts in the deep terrestrial subsurface.</title>
        <authorList>
            <person name="Probst A.J."/>
            <person name="Ladd B."/>
            <person name="Jarett J.K."/>
            <person name="Geller-Mcgrath D.E."/>
            <person name="Sieber C.M.K."/>
            <person name="Emerson J.B."/>
            <person name="Anantharaman K."/>
            <person name="Thomas B.C."/>
            <person name="Malmstrom R."/>
            <person name="Stieglmeier M."/>
            <person name="Klingl A."/>
            <person name="Woyke T."/>
            <person name="Ryan C.M."/>
            <person name="Banfield J.F."/>
        </authorList>
    </citation>
    <scope>NUCLEOTIDE SEQUENCE [LARGE SCALE GENOMIC DNA]</scope>
</reference>
<feature type="binding site" evidence="4">
    <location>
        <position position="214"/>
    </location>
    <ligand>
        <name>S-adenosyl-L-methionine</name>
        <dbReference type="ChEBI" id="CHEBI:59789"/>
    </ligand>
</feature>
<dbReference type="InterPro" id="IPR030390">
    <property type="entry name" value="MeTrfase_TrmA_AS"/>
</dbReference>
<feature type="active site" description="Nucleophile" evidence="4">
    <location>
        <position position="334"/>
    </location>
</feature>
<dbReference type="CDD" id="cd02440">
    <property type="entry name" value="AdoMet_MTases"/>
    <property type="match status" value="1"/>
</dbReference>
<dbReference type="GO" id="GO:0032259">
    <property type="term" value="P:methylation"/>
    <property type="evidence" value="ECO:0007669"/>
    <property type="project" value="UniProtKB-KW"/>
</dbReference>
<dbReference type="GO" id="GO:0008173">
    <property type="term" value="F:RNA methyltransferase activity"/>
    <property type="evidence" value="ECO:0007669"/>
    <property type="project" value="InterPro"/>
</dbReference>
<dbReference type="PANTHER" id="PTHR11061">
    <property type="entry name" value="RNA M5U METHYLTRANSFERASE"/>
    <property type="match status" value="1"/>
</dbReference>
<feature type="binding site" evidence="4">
    <location>
        <position position="307"/>
    </location>
    <ligand>
        <name>S-adenosyl-L-methionine</name>
        <dbReference type="ChEBI" id="CHEBI:59789"/>
    </ligand>
</feature>
<comment type="similarity">
    <text evidence="4">Belongs to the class I-like SAM-binding methyltransferase superfamily. RNA M5U methyltransferase family.</text>
</comment>
<evidence type="ECO:0000256" key="3">
    <source>
        <dbReference type="ARBA" id="ARBA00022691"/>
    </source>
</evidence>
<protein>
    <submittedName>
        <fullName evidence="6">23S rRNA (Uracil(1939)-C(5))-methyltransferase RlmD</fullName>
    </submittedName>
</protein>
<dbReference type="InterPro" id="IPR029063">
    <property type="entry name" value="SAM-dependent_MTases_sf"/>
</dbReference>
<dbReference type="PROSITE" id="PS01230">
    <property type="entry name" value="TRMA_1"/>
    <property type="match status" value="1"/>
</dbReference>
<dbReference type="InterPro" id="IPR030391">
    <property type="entry name" value="MeTrfase_TrmA_CS"/>
</dbReference>
<evidence type="ECO:0000313" key="6">
    <source>
        <dbReference type="EMBL" id="PJE76501.1"/>
    </source>
</evidence>
<dbReference type="Gene3D" id="2.40.50.1070">
    <property type="match status" value="1"/>
</dbReference>
<dbReference type="GO" id="GO:0006396">
    <property type="term" value="P:RNA processing"/>
    <property type="evidence" value="ECO:0007669"/>
    <property type="project" value="InterPro"/>
</dbReference>